<dbReference type="Proteomes" id="UP000643610">
    <property type="component" value="Unassembled WGS sequence"/>
</dbReference>
<keyword evidence="2" id="KW-1185">Reference proteome</keyword>
<dbReference type="InterPro" id="IPR034756">
    <property type="entry name" value="T2SSM_b"/>
</dbReference>
<protein>
    <recommendedName>
        <fullName evidence="3">Pilus assembly protein PilO</fullName>
    </recommendedName>
</protein>
<accession>A0ABR6XTT1</accession>
<proteinExistence type="predicted"/>
<organism evidence="1 2">
    <name type="scientific">Undibacterium amnicola</name>
    <dbReference type="NCBI Taxonomy" id="1834038"/>
    <lineage>
        <taxon>Bacteria</taxon>
        <taxon>Pseudomonadati</taxon>
        <taxon>Pseudomonadota</taxon>
        <taxon>Betaproteobacteria</taxon>
        <taxon>Burkholderiales</taxon>
        <taxon>Oxalobacteraceae</taxon>
        <taxon>Undibacterium</taxon>
    </lineage>
</organism>
<reference evidence="1 2" key="1">
    <citation type="submission" date="2020-08" db="EMBL/GenBank/DDBJ databases">
        <title>Novel species isolated from subtropical streams in China.</title>
        <authorList>
            <person name="Lu H."/>
        </authorList>
    </citation>
    <scope>NUCLEOTIDE SEQUENCE [LARGE SCALE GENOMIC DNA]</scope>
    <source>
        <strain evidence="1 2">KCTC 52442</strain>
    </source>
</reference>
<dbReference type="EMBL" id="JACOFU010000007">
    <property type="protein sequence ID" value="MBC3832905.1"/>
    <property type="molecule type" value="Genomic_DNA"/>
</dbReference>
<comment type="caution">
    <text evidence="1">The sequence shown here is derived from an EMBL/GenBank/DDBJ whole genome shotgun (WGS) entry which is preliminary data.</text>
</comment>
<sequence>MLSVITSSIRFHSLRCYRTRPILSLLTAGLLMLCVCLAGIYSKLWMDRDLPKQQLREAIAKFEQVKSDRKQAEALARPLIQLPAFDSARLVQTLNAVASDMQVGLEEVSYVLDDNANQAYLRYRISFGVLSRYPVLKKMIGHLQEQSPHILLDGISCSREDIISVDLHCELVLSAYFSKA</sequence>
<evidence type="ECO:0000313" key="1">
    <source>
        <dbReference type="EMBL" id="MBC3832905.1"/>
    </source>
</evidence>
<gene>
    <name evidence="1" type="ORF">H8K33_15450</name>
</gene>
<dbReference type="Pfam" id="PF10741">
    <property type="entry name" value="T2SSM_b"/>
    <property type="match status" value="1"/>
</dbReference>
<evidence type="ECO:0008006" key="3">
    <source>
        <dbReference type="Google" id="ProtNLM"/>
    </source>
</evidence>
<evidence type="ECO:0000313" key="2">
    <source>
        <dbReference type="Proteomes" id="UP000643610"/>
    </source>
</evidence>
<name>A0ABR6XTT1_9BURK</name>